<dbReference type="RefSeq" id="WP_188453339.1">
    <property type="nucleotide sequence ID" value="NZ_BMFR01000001.1"/>
</dbReference>
<name>A0A917LWC5_9BACI</name>
<sequence>MLSFRAVFNNHKNNCVWDELDEFDLTWYDDPSDAPFELNYFEEGSNSLVAWTEHLIRFHDWILENYSKGYTLFQLTINIYRDHDQTQDEILFSMSHFCDNYSNSISLIQEALRNYCCANNSDLKFIDYVSSNLKLFNRLIIFQNNWSHFLVNDLAPNFGIDEINQLKAQAKSLLNFPYKLYATNESEKREIIKSSVSLLKEFLKYFNHRMDNEVKRAKDSTLLLMTELEKVTTGNLPF</sequence>
<proteinExistence type="predicted"/>
<organism evidence="1 2">
    <name type="scientific">Virgibacillus oceani</name>
    <dbReference type="NCBI Taxonomy" id="1479511"/>
    <lineage>
        <taxon>Bacteria</taxon>
        <taxon>Bacillati</taxon>
        <taxon>Bacillota</taxon>
        <taxon>Bacilli</taxon>
        <taxon>Bacillales</taxon>
        <taxon>Bacillaceae</taxon>
        <taxon>Virgibacillus</taxon>
    </lineage>
</organism>
<keyword evidence="2" id="KW-1185">Reference proteome</keyword>
<accession>A0A917LWC5</accession>
<dbReference type="AlphaFoldDB" id="A0A917LWC5"/>
<dbReference type="Proteomes" id="UP000622860">
    <property type="component" value="Unassembled WGS sequence"/>
</dbReference>
<gene>
    <name evidence="1" type="ORF">GCM10011398_00410</name>
</gene>
<evidence type="ECO:0000313" key="1">
    <source>
        <dbReference type="EMBL" id="GGG61069.1"/>
    </source>
</evidence>
<reference evidence="1" key="1">
    <citation type="journal article" date="2014" name="Int. J. Syst. Evol. Microbiol.">
        <title>Complete genome sequence of Corynebacterium casei LMG S-19264T (=DSM 44701T), isolated from a smear-ripened cheese.</title>
        <authorList>
            <consortium name="US DOE Joint Genome Institute (JGI-PGF)"/>
            <person name="Walter F."/>
            <person name="Albersmeier A."/>
            <person name="Kalinowski J."/>
            <person name="Ruckert C."/>
        </authorList>
    </citation>
    <scope>NUCLEOTIDE SEQUENCE</scope>
    <source>
        <strain evidence="1">CGMCC 1.12754</strain>
    </source>
</reference>
<reference evidence="1" key="2">
    <citation type="submission" date="2020-09" db="EMBL/GenBank/DDBJ databases">
        <authorList>
            <person name="Sun Q."/>
            <person name="Zhou Y."/>
        </authorList>
    </citation>
    <scope>NUCLEOTIDE SEQUENCE</scope>
    <source>
        <strain evidence="1">CGMCC 1.12754</strain>
    </source>
</reference>
<evidence type="ECO:0000313" key="2">
    <source>
        <dbReference type="Proteomes" id="UP000622860"/>
    </source>
</evidence>
<protein>
    <submittedName>
        <fullName evidence="1">Uncharacterized protein</fullName>
    </submittedName>
</protein>
<comment type="caution">
    <text evidence="1">The sequence shown here is derived from an EMBL/GenBank/DDBJ whole genome shotgun (WGS) entry which is preliminary data.</text>
</comment>
<dbReference type="EMBL" id="BMFR01000001">
    <property type="protein sequence ID" value="GGG61069.1"/>
    <property type="molecule type" value="Genomic_DNA"/>
</dbReference>